<dbReference type="Gene3D" id="1.10.357.10">
    <property type="entry name" value="Tetracycline Repressor, domain 2"/>
    <property type="match status" value="1"/>
</dbReference>
<dbReference type="SUPFAM" id="SSF46689">
    <property type="entry name" value="Homeodomain-like"/>
    <property type="match status" value="1"/>
</dbReference>
<reference evidence="4 5" key="1">
    <citation type="submission" date="2018-06" db="EMBL/GenBank/DDBJ databases">
        <title>Genomic Encyclopedia of Archaeal and Bacterial Type Strains, Phase II (KMG-II): from individual species to whole genera.</title>
        <authorList>
            <person name="Goeker M."/>
        </authorList>
    </citation>
    <scope>NUCLEOTIDE SEQUENCE [LARGE SCALE GENOMIC DNA]</scope>
    <source>
        <strain evidence="4 5">DSM 23857</strain>
    </source>
</reference>
<dbReference type="InterPro" id="IPR050624">
    <property type="entry name" value="HTH-type_Tx_Regulator"/>
</dbReference>
<dbReference type="PRINTS" id="PR00455">
    <property type="entry name" value="HTHTETR"/>
</dbReference>
<dbReference type="InterPro" id="IPR001647">
    <property type="entry name" value="HTH_TetR"/>
</dbReference>
<dbReference type="Proteomes" id="UP000249547">
    <property type="component" value="Unassembled WGS sequence"/>
</dbReference>
<name>A0A327QXW2_9BACT</name>
<dbReference type="RefSeq" id="WP_394337178.1">
    <property type="nucleotide sequence ID" value="NZ_QLLL01000002.1"/>
</dbReference>
<comment type="caution">
    <text evidence="4">The sequence shown here is derived from an EMBL/GenBank/DDBJ whole genome shotgun (WGS) entry which is preliminary data.</text>
</comment>
<sequence length="64" mass="7435">MNKAAATRLNMLQKAFELIYVKGFQTTSIDDILATTQVTKGAFYYHFKNKDEYCHHQRIAKAHL</sequence>
<evidence type="ECO:0000313" key="5">
    <source>
        <dbReference type="Proteomes" id="UP000249547"/>
    </source>
</evidence>
<proteinExistence type="predicted"/>
<evidence type="ECO:0000259" key="3">
    <source>
        <dbReference type="PROSITE" id="PS50977"/>
    </source>
</evidence>
<protein>
    <submittedName>
        <fullName evidence="4">TetR family transcriptional regulator</fullName>
    </submittedName>
</protein>
<dbReference type="Pfam" id="PF00440">
    <property type="entry name" value="TetR_N"/>
    <property type="match status" value="1"/>
</dbReference>
<dbReference type="PANTHER" id="PTHR43479">
    <property type="entry name" value="ACREF/ENVCD OPERON REPRESSOR-RELATED"/>
    <property type="match status" value="1"/>
</dbReference>
<dbReference type="EMBL" id="QLLL01000002">
    <property type="protein sequence ID" value="RAJ08805.1"/>
    <property type="molecule type" value="Genomic_DNA"/>
</dbReference>
<feature type="DNA-binding region" description="H-T-H motif" evidence="2">
    <location>
        <begin position="28"/>
        <end position="47"/>
    </location>
</feature>
<dbReference type="AlphaFoldDB" id="A0A327QXW2"/>
<organism evidence="4 5">
    <name type="scientific">Chitinophaga skermanii</name>
    <dbReference type="NCBI Taxonomy" id="331697"/>
    <lineage>
        <taxon>Bacteria</taxon>
        <taxon>Pseudomonadati</taxon>
        <taxon>Bacteroidota</taxon>
        <taxon>Chitinophagia</taxon>
        <taxon>Chitinophagales</taxon>
        <taxon>Chitinophagaceae</taxon>
        <taxon>Chitinophaga</taxon>
    </lineage>
</organism>
<dbReference type="GO" id="GO:0003677">
    <property type="term" value="F:DNA binding"/>
    <property type="evidence" value="ECO:0007669"/>
    <property type="project" value="UniProtKB-UniRule"/>
</dbReference>
<dbReference type="InterPro" id="IPR009057">
    <property type="entry name" value="Homeodomain-like_sf"/>
</dbReference>
<keyword evidence="5" id="KW-1185">Reference proteome</keyword>
<feature type="domain" description="HTH tetR-type" evidence="3">
    <location>
        <begin position="5"/>
        <end position="64"/>
    </location>
</feature>
<evidence type="ECO:0000256" key="2">
    <source>
        <dbReference type="PROSITE-ProRule" id="PRU00335"/>
    </source>
</evidence>
<evidence type="ECO:0000313" key="4">
    <source>
        <dbReference type="EMBL" id="RAJ08805.1"/>
    </source>
</evidence>
<gene>
    <name evidence="4" type="ORF">LX64_01459</name>
</gene>
<keyword evidence="1 2" id="KW-0238">DNA-binding</keyword>
<dbReference type="PROSITE" id="PS50977">
    <property type="entry name" value="HTH_TETR_2"/>
    <property type="match status" value="1"/>
</dbReference>
<dbReference type="PANTHER" id="PTHR43479:SF11">
    <property type="entry name" value="ACREF_ENVCD OPERON REPRESSOR-RELATED"/>
    <property type="match status" value="1"/>
</dbReference>
<accession>A0A327QXW2</accession>
<evidence type="ECO:0000256" key="1">
    <source>
        <dbReference type="ARBA" id="ARBA00023125"/>
    </source>
</evidence>